<name>A0A0E9SU32_ANGAN</name>
<dbReference type="EMBL" id="GBXM01064519">
    <property type="protein sequence ID" value="JAH44058.1"/>
    <property type="molecule type" value="Transcribed_RNA"/>
</dbReference>
<sequence>MLTCVSRISDTNGCNSSGVFHTMYPPSYASSYMEQAATRSTTRTTQLVWRTQLHGPPLQEHHSPPC</sequence>
<reference evidence="1" key="1">
    <citation type="submission" date="2014-11" db="EMBL/GenBank/DDBJ databases">
        <authorList>
            <person name="Amaro Gonzalez C."/>
        </authorList>
    </citation>
    <scope>NUCLEOTIDE SEQUENCE</scope>
</reference>
<reference evidence="1" key="2">
    <citation type="journal article" date="2015" name="Fish Shellfish Immunol.">
        <title>Early steps in the European eel (Anguilla anguilla)-Vibrio vulnificus interaction in the gills: Role of the RtxA13 toxin.</title>
        <authorList>
            <person name="Callol A."/>
            <person name="Pajuelo D."/>
            <person name="Ebbesson L."/>
            <person name="Teles M."/>
            <person name="MacKenzie S."/>
            <person name="Amaro C."/>
        </authorList>
    </citation>
    <scope>NUCLEOTIDE SEQUENCE</scope>
</reference>
<protein>
    <submittedName>
        <fullName evidence="1">Uncharacterized protein</fullName>
    </submittedName>
</protein>
<organism evidence="1">
    <name type="scientific">Anguilla anguilla</name>
    <name type="common">European freshwater eel</name>
    <name type="synonym">Muraena anguilla</name>
    <dbReference type="NCBI Taxonomy" id="7936"/>
    <lineage>
        <taxon>Eukaryota</taxon>
        <taxon>Metazoa</taxon>
        <taxon>Chordata</taxon>
        <taxon>Craniata</taxon>
        <taxon>Vertebrata</taxon>
        <taxon>Euteleostomi</taxon>
        <taxon>Actinopterygii</taxon>
        <taxon>Neopterygii</taxon>
        <taxon>Teleostei</taxon>
        <taxon>Anguilliformes</taxon>
        <taxon>Anguillidae</taxon>
        <taxon>Anguilla</taxon>
    </lineage>
</organism>
<accession>A0A0E9SU32</accession>
<dbReference type="AlphaFoldDB" id="A0A0E9SU32"/>
<proteinExistence type="predicted"/>
<evidence type="ECO:0000313" key="1">
    <source>
        <dbReference type="EMBL" id="JAH44058.1"/>
    </source>
</evidence>